<sequence length="397" mass="42659">MQITPFYTLATLVAATLVPCVGQSQSLVDQSEPVTIQVAPSAGGIFGLMPSAVREFFGMAQDAVPETSTEHGLAGAAANAGRDYTIQTASIASTTSVMTSTVALPGISSVEKPPVCLNIEAPPKSLATKSKYNQADSSKSTIDEDALAARDKTVQPIRNAVRALTTLAYASSEDIGTTTARAECVLHNADRWAKAKSLTEMKTSDAYLSRDRWIAEIALAVRIAGTHVGISSERKALYADWFGVVAKDTIEAYSLRLGPKSRTNNHRYWAGLSVAAIGFLLDDTEFKTWGKMSFEIGACQVDGFGLLPIELARGEKALDYHVYALRPLAAIMKLAEDAGEPVQSKCLDGFQRLASRTRQALQDPADFEKLAGLRQTTTNQENSYSAALKLEALPIYQ</sequence>
<protein>
    <recommendedName>
        <fullName evidence="3">Alginate lyase domain-containing protein</fullName>
    </recommendedName>
</protein>
<dbReference type="RefSeq" id="WP_307374912.1">
    <property type="nucleotide sequence ID" value="NZ_JAUSUW010000010.1"/>
</dbReference>
<evidence type="ECO:0000256" key="1">
    <source>
        <dbReference type="ARBA" id="ARBA00022729"/>
    </source>
</evidence>
<keyword evidence="1" id="KW-0732">Signal</keyword>
<keyword evidence="5" id="KW-1185">Reference proteome</keyword>
<dbReference type="InterPro" id="IPR008397">
    <property type="entry name" value="Alginate_lyase_dom"/>
</dbReference>
<evidence type="ECO:0000259" key="3">
    <source>
        <dbReference type="Pfam" id="PF05426"/>
    </source>
</evidence>
<feature type="domain" description="Alginate lyase" evidence="3">
    <location>
        <begin position="226"/>
        <end position="366"/>
    </location>
</feature>
<dbReference type="InterPro" id="IPR008929">
    <property type="entry name" value="Chondroitin_lyas"/>
</dbReference>
<dbReference type="EMBL" id="JAUSUW010000010">
    <property type="protein sequence ID" value="MDQ0422403.1"/>
    <property type="molecule type" value="Genomic_DNA"/>
</dbReference>
<evidence type="ECO:0000313" key="5">
    <source>
        <dbReference type="Proteomes" id="UP001238496"/>
    </source>
</evidence>
<reference evidence="4 5" key="1">
    <citation type="submission" date="2023-07" db="EMBL/GenBank/DDBJ databases">
        <title>Genomic Encyclopedia of Type Strains, Phase IV (KMG-IV): sequencing the most valuable type-strain genomes for metagenomic binning, comparative biology and taxonomic classification.</title>
        <authorList>
            <person name="Goeker M."/>
        </authorList>
    </citation>
    <scope>NUCLEOTIDE SEQUENCE [LARGE SCALE GENOMIC DNA]</scope>
    <source>
        <strain evidence="4 5">DSM 1111</strain>
    </source>
</reference>
<name>A0ABU0GAM4_9HYPH</name>
<comment type="caution">
    <text evidence="4">The sequence shown here is derived from an EMBL/GenBank/DDBJ whole genome shotgun (WGS) entry which is preliminary data.</text>
</comment>
<dbReference type="SUPFAM" id="SSF48230">
    <property type="entry name" value="Chondroitin AC/alginate lyase"/>
    <property type="match status" value="1"/>
</dbReference>
<accession>A0ABU0GAM4</accession>
<keyword evidence="2" id="KW-0456">Lyase</keyword>
<evidence type="ECO:0000313" key="4">
    <source>
        <dbReference type="EMBL" id="MDQ0422403.1"/>
    </source>
</evidence>
<dbReference type="Pfam" id="PF05426">
    <property type="entry name" value="Alginate_lyase"/>
    <property type="match status" value="1"/>
</dbReference>
<dbReference type="Gene3D" id="1.50.10.100">
    <property type="entry name" value="Chondroitin AC/alginate lyase"/>
    <property type="match status" value="1"/>
</dbReference>
<proteinExistence type="predicted"/>
<organism evidence="4 5">
    <name type="scientific">Peteryoungia aggregata LMG 23059</name>
    <dbReference type="NCBI Taxonomy" id="1368425"/>
    <lineage>
        <taxon>Bacteria</taxon>
        <taxon>Pseudomonadati</taxon>
        <taxon>Pseudomonadota</taxon>
        <taxon>Alphaproteobacteria</taxon>
        <taxon>Hyphomicrobiales</taxon>
        <taxon>Rhizobiaceae</taxon>
        <taxon>Peteryoungia</taxon>
    </lineage>
</organism>
<evidence type="ECO:0000256" key="2">
    <source>
        <dbReference type="ARBA" id="ARBA00023239"/>
    </source>
</evidence>
<gene>
    <name evidence="4" type="ORF">J2045_003451</name>
</gene>
<dbReference type="Proteomes" id="UP001238496">
    <property type="component" value="Unassembled WGS sequence"/>
</dbReference>